<keyword evidence="4 6" id="KW-0554">One-carbon metabolism</keyword>
<evidence type="ECO:0000313" key="9">
    <source>
        <dbReference type="Proteomes" id="UP000031104"/>
    </source>
</evidence>
<proteinExistence type="inferred from homology"/>
<dbReference type="InterPro" id="IPR001474">
    <property type="entry name" value="GTP_CycHdrlase_I"/>
</dbReference>
<keyword evidence="6" id="KW-0342">GTP-binding</keyword>
<dbReference type="InterPro" id="IPR043134">
    <property type="entry name" value="GTP-CH-I_N"/>
</dbReference>
<feature type="domain" description="GTP cyclohydrolase I" evidence="7">
    <location>
        <begin position="2"/>
        <end position="177"/>
    </location>
</feature>
<dbReference type="Gene3D" id="1.10.286.10">
    <property type="match status" value="1"/>
</dbReference>
<feature type="binding site" evidence="6">
    <location>
        <position position="71"/>
    </location>
    <ligand>
        <name>Zn(2+)</name>
        <dbReference type="ChEBI" id="CHEBI:29105"/>
    </ligand>
</feature>
<evidence type="ECO:0000256" key="1">
    <source>
        <dbReference type="ARBA" id="ARBA00001052"/>
    </source>
</evidence>
<dbReference type="NCBIfam" id="TIGR00063">
    <property type="entry name" value="folE"/>
    <property type="match status" value="1"/>
</dbReference>
<dbReference type="EC" id="3.5.4.16" evidence="6"/>
<keyword evidence="5 6" id="KW-0378">Hydrolase</keyword>
<dbReference type="NCBIfam" id="NF006825">
    <property type="entry name" value="PRK09347.1-2"/>
    <property type="match status" value="1"/>
</dbReference>
<organism evidence="8 9">
    <name type="scientific">Allofrancisella guangzhouensis</name>
    <dbReference type="NCBI Taxonomy" id="594679"/>
    <lineage>
        <taxon>Bacteria</taxon>
        <taxon>Pseudomonadati</taxon>
        <taxon>Pseudomonadota</taxon>
        <taxon>Gammaproteobacteria</taxon>
        <taxon>Thiotrichales</taxon>
        <taxon>Francisellaceae</taxon>
        <taxon>Allofrancisella</taxon>
    </lineage>
</organism>
<accession>A0A0A8E456</accession>
<feature type="binding site" evidence="6">
    <location>
        <position position="142"/>
    </location>
    <ligand>
        <name>Zn(2+)</name>
        <dbReference type="ChEBI" id="CHEBI:29105"/>
    </ligand>
</feature>
<evidence type="ECO:0000256" key="2">
    <source>
        <dbReference type="ARBA" id="ARBA00005080"/>
    </source>
</evidence>
<protein>
    <recommendedName>
        <fullName evidence="6">GTP cyclohydrolase 1</fullName>
        <ecNumber evidence="6">3.5.4.16</ecNumber>
    </recommendedName>
    <alternativeName>
        <fullName evidence="6">GTP cyclohydrolase I</fullName>
        <shortName evidence="6">GTP-CH-I</shortName>
    </alternativeName>
</protein>
<keyword evidence="6" id="KW-0479">Metal-binding</keyword>
<dbReference type="UniPathway" id="UPA00848">
    <property type="reaction ID" value="UER00151"/>
</dbReference>
<dbReference type="OrthoDB" id="9801207at2"/>
<comment type="similarity">
    <text evidence="3 6">Belongs to the GTP cyclohydrolase I family.</text>
</comment>
<evidence type="ECO:0000313" key="8">
    <source>
        <dbReference type="EMBL" id="AJC48729.1"/>
    </source>
</evidence>
<evidence type="ECO:0000256" key="4">
    <source>
        <dbReference type="ARBA" id="ARBA00022563"/>
    </source>
</evidence>
<comment type="catalytic activity">
    <reaction evidence="1 6">
        <text>GTP + H2O = 7,8-dihydroneopterin 3'-triphosphate + formate + H(+)</text>
        <dbReference type="Rhea" id="RHEA:17473"/>
        <dbReference type="ChEBI" id="CHEBI:15377"/>
        <dbReference type="ChEBI" id="CHEBI:15378"/>
        <dbReference type="ChEBI" id="CHEBI:15740"/>
        <dbReference type="ChEBI" id="CHEBI:37565"/>
        <dbReference type="ChEBI" id="CHEBI:58462"/>
        <dbReference type="EC" id="3.5.4.16"/>
    </reaction>
</comment>
<dbReference type="GO" id="GO:0005737">
    <property type="term" value="C:cytoplasm"/>
    <property type="evidence" value="ECO:0007669"/>
    <property type="project" value="TreeGrafter"/>
</dbReference>
<dbReference type="Pfam" id="PF01227">
    <property type="entry name" value="GTP_cyclohydroI"/>
    <property type="match status" value="1"/>
</dbReference>
<dbReference type="KEGG" id="fgu:SD28_03265"/>
<dbReference type="NCBIfam" id="NF006826">
    <property type="entry name" value="PRK09347.1-3"/>
    <property type="match status" value="1"/>
</dbReference>
<comment type="subunit">
    <text evidence="6">Homopolymer.</text>
</comment>
<sequence>MQQNFKNLITAIGENPNRNGLIGTPQRAAKAFSFLTRGYQQSLKEVINGALFESSIDEMVVIDNIEFFSLCEHHLLPFTGICHIAYLPTGKVLGLSKFARIVDMFAQRLQIQEQLTEEIATAIQDITGARGVGVVIEAKHFCMMMRGVRKQNSIMKTSVMLGEFKASHSTRSEFLALSMK</sequence>
<dbReference type="InterPro" id="IPR020602">
    <property type="entry name" value="GTP_CycHdrlase_I_dom"/>
</dbReference>
<dbReference type="GO" id="GO:0008270">
    <property type="term" value="F:zinc ion binding"/>
    <property type="evidence" value="ECO:0007669"/>
    <property type="project" value="UniProtKB-UniRule"/>
</dbReference>
<gene>
    <name evidence="6" type="primary">folE</name>
    <name evidence="8" type="ORF">SD28_03265</name>
</gene>
<keyword evidence="6" id="KW-0862">Zinc</keyword>
<keyword evidence="9" id="KW-1185">Reference proteome</keyword>
<dbReference type="InterPro" id="IPR018234">
    <property type="entry name" value="GTP_CycHdrlase_I_CS"/>
</dbReference>
<evidence type="ECO:0000256" key="5">
    <source>
        <dbReference type="ARBA" id="ARBA00022801"/>
    </source>
</evidence>
<dbReference type="FunFam" id="3.30.1130.10:FF:000001">
    <property type="entry name" value="GTP cyclohydrolase 1"/>
    <property type="match status" value="1"/>
</dbReference>
<dbReference type="HOGENOM" id="CLU_049768_3_4_6"/>
<dbReference type="GO" id="GO:0003934">
    <property type="term" value="F:GTP cyclohydrolase I activity"/>
    <property type="evidence" value="ECO:0007669"/>
    <property type="project" value="UniProtKB-UniRule"/>
</dbReference>
<evidence type="ECO:0000256" key="3">
    <source>
        <dbReference type="ARBA" id="ARBA00008085"/>
    </source>
</evidence>
<dbReference type="GO" id="GO:0005525">
    <property type="term" value="F:GTP binding"/>
    <property type="evidence" value="ECO:0007669"/>
    <property type="project" value="UniProtKB-KW"/>
</dbReference>
<name>A0A0A8E456_9GAMM</name>
<dbReference type="PANTHER" id="PTHR11109">
    <property type="entry name" value="GTP CYCLOHYDROLASE I"/>
    <property type="match status" value="1"/>
</dbReference>
<feature type="binding site" evidence="6">
    <location>
        <position position="74"/>
    </location>
    <ligand>
        <name>Zn(2+)</name>
        <dbReference type="ChEBI" id="CHEBI:29105"/>
    </ligand>
</feature>
<dbReference type="InterPro" id="IPR043133">
    <property type="entry name" value="GTP-CH-I_C/QueF"/>
</dbReference>
<dbReference type="EMBL" id="CP010427">
    <property type="protein sequence ID" value="AJC48729.1"/>
    <property type="molecule type" value="Genomic_DNA"/>
</dbReference>
<keyword evidence="6" id="KW-0547">Nucleotide-binding</keyword>
<dbReference type="STRING" id="594679.SD28_03265"/>
<dbReference type="RefSeq" id="WP_039124067.1">
    <property type="nucleotide sequence ID" value="NZ_CP010427.1"/>
</dbReference>
<dbReference type="PANTHER" id="PTHR11109:SF7">
    <property type="entry name" value="GTP CYCLOHYDROLASE 1"/>
    <property type="match status" value="1"/>
</dbReference>
<dbReference type="AlphaFoldDB" id="A0A0A8E456"/>
<evidence type="ECO:0000256" key="6">
    <source>
        <dbReference type="HAMAP-Rule" id="MF_00223"/>
    </source>
</evidence>
<reference evidence="8 9" key="1">
    <citation type="submission" date="2014-12" db="EMBL/GenBank/DDBJ databases">
        <title>Complete genome sequence of Francisella guanzhouensis strain 08HL01032 isolated from air-conditioning system in China.</title>
        <authorList>
            <person name="Svensson D."/>
            <person name="Ohrman C."/>
            <person name="Backman S."/>
            <person name="Karlsson E."/>
            <person name="Nilsson E."/>
            <person name="Bystrom M."/>
            <person name="Larkeryd A."/>
            <person name="Stenberg P."/>
            <person name="Scholtz H.C."/>
            <person name="Forsman M."/>
            <person name="Sjodin A."/>
        </authorList>
    </citation>
    <scope>NUCLEOTIDE SEQUENCE [LARGE SCALE GENOMIC DNA]</scope>
    <source>
        <strain evidence="8 9">08HL01032</strain>
    </source>
</reference>
<dbReference type="GO" id="GO:0046654">
    <property type="term" value="P:tetrahydrofolate biosynthetic process"/>
    <property type="evidence" value="ECO:0007669"/>
    <property type="project" value="UniProtKB-UniRule"/>
</dbReference>
<evidence type="ECO:0000259" key="7">
    <source>
        <dbReference type="Pfam" id="PF01227"/>
    </source>
</evidence>
<dbReference type="PROSITE" id="PS00859">
    <property type="entry name" value="GTP_CYCLOHYDROL_1_1"/>
    <property type="match status" value="1"/>
</dbReference>
<dbReference type="HAMAP" id="MF_00223">
    <property type="entry name" value="FolE"/>
    <property type="match status" value="1"/>
</dbReference>
<dbReference type="GO" id="GO:0006729">
    <property type="term" value="P:tetrahydrobiopterin biosynthetic process"/>
    <property type="evidence" value="ECO:0007669"/>
    <property type="project" value="TreeGrafter"/>
</dbReference>
<comment type="pathway">
    <text evidence="2 6">Cofactor biosynthesis; 7,8-dihydroneopterin triphosphate biosynthesis; 7,8-dihydroneopterin triphosphate from GTP: step 1/1.</text>
</comment>
<dbReference type="SUPFAM" id="SSF55620">
    <property type="entry name" value="Tetrahydrobiopterin biosynthesis enzymes-like"/>
    <property type="match status" value="1"/>
</dbReference>
<dbReference type="Proteomes" id="UP000031104">
    <property type="component" value="Chromosome"/>
</dbReference>
<dbReference type="GO" id="GO:0006730">
    <property type="term" value="P:one-carbon metabolic process"/>
    <property type="evidence" value="ECO:0007669"/>
    <property type="project" value="UniProtKB-UniRule"/>
</dbReference>
<dbReference type="Gene3D" id="3.30.1130.10">
    <property type="match status" value="1"/>
</dbReference>